<evidence type="ECO:0000313" key="15">
    <source>
        <dbReference type="EMBL" id="BEQ16108.1"/>
    </source>
</evidence>
<evidence type="ECO:0000259" key="14">
    <source>
        <dbReference type="Pfam" id="PF16363"/>
    </source>
</evidence>
<comment type="similarity">
    <text evidence="4">Belongs to the NAD(P)-dependent epimerase/dehydratase family. UDP-glucuronic acid decarboxylase subfamily.</text>
</comment>
<dbReference type="GO" id="GO:0070403">
    <property type="term" value="F:NAD+ binding"/>
    <property type="evidence" value="ECO:0007669"/>
    <property type="project" value="InterPro"/>
</dbReference>
<evidence type="ECO:0000256" key="13">
    <source>
        <dbReference type="ARBA" id="ARBA00023239"/>
    </source>
</evidence>
<keyword evidence="8" id="KW-0735">Signal-anchor</keyword>
<organism evidence="15 16">
    <name type="scientific">Desulfoferula mesophila</name>
    <dbReference type="NCBI Taxonomy" id="3058419"/>
    <lineage>
        <taxon>Bacteria</taxon>
        <taxon>Pseudomonadati</taxon>
        <taxon>Thermodesulfobacteriota</taxon>
        <taxon>Desulfarculia</taxon>
        <taxon>Desulfarculales</taxon>
        <taxon>Desulfarculaceae</taxon>
        <taxon>Desulfoferula</taxon>
    </lineage>
</organism>
<evidence type="ECO:0000256" key="10">
    <source>
        <dbReference type="ARBA" id="ARBA00023027"/>
    </source>
</evidence>
<dbReference type="GO" id="GO:0005737">
    <property type="term" value="C:cytoplasm"/>
    <property type="evidence" value="ECO:0007669"/>
    <property type="project" value="TreeGrafter"/>
</dbReference>
<evidence type="ECO:0000313" key="16">
    <source>
        <dbReference type="Proteomes" id="UP001366166"/>
    </source>
</evidence>
<evidence type="ECO:0000256" key="4">
    <source>
        <dbReference type="ARBA" id="ARBA00007505"/>
    </source>
</evidence>
<keyword evidence="12" id="KW-0472">Membrane</keyword>
<evidence type="ECO:0000256" key="6">
    <source>
        <dbReference type="ARBA" id="ARBA00022692"/>
    </source>
</evidence>
<comment type="cofactor">
    <cofactor evidence="1">
        <name>NAD(+)</name>
        <dbReference type="ChEBI" id="CHEBI:57540"/>
    </cofactor>
</comment>
<dbReference type="InterPro" id="IPR036291">
    <property type="entry name" value="NAD(P)-bd_dom_sf"/>
</dbReference>
<dbReference type="EMBL" id="AP028679">
    <property type="protein sequence ID" value="BEQ16108.1"/>
    <property type="molecule type" value="Genomic_DNA"/>
</dbReference>
<reference evidence="16" key="1">
    <citation type="journal article" date="2023" name="Arch. Microbiol.">
        <title>Desulfoferula mesophilus gen. nov. sp. nov., a mesophilic sulfate-reducing bacterium isolated from a brackish lake sediment.</title>
        <authorList>
            <person name="Watanabe T."/>
            <person name="Yabe T."/>
            <person name="Tsuji J.M."/>
            <person name="Fukui M."/>
        </authorList>
    </citation>
    <scope>NUCLEOTIDE SEQUENCE [LARGE SCALE GENOMIC DNA]</scope>
    <source>
        <strain evidence="16">12FAK</strain>
    </source>
</reference>
<dbReference type="InterPro" id="IPR016040">
    <property type="entry name" value="NAD(P)-bd_dom"/>
</dbReference>
<feature type="domain" description="NAD(P)-binding" evidence="14">
    <location>
        <begin position="4"/>
        <end position="313"/>
    </location>
</feature>
<dbReference type="PANTHER" id="PTHR43078">
    <property type="entry name" value="UDP-GLUCURONIC ACID DECARBOXYLASE-RELATED"/>
    <property type="match status" value="1"/>
</dbReference>
<dbReference type="GO" id="GO:0048040">
    <property type="term" value="F:UDP-glucuronate decarboxylase activity"/>
    <property type="evidence" value="ECO:0007669"/>
    <property type="project" value="UniProtKB-EC"/>
</dbReference>
<evidence type="ECO:0000256" key="12">
    <source>
        <dbReference type="ARBA" id="ARBA00023136"/>
    </source>
</evidence>
<keyword evidence="9" id="KW-1133">Transmembrane helix</keyword>
<dbReference type="InterPro" id="IPR044516">
    <property type="entry name" value="UXS-like"/>
</dbReference>
<gene>
    <name evidence="15" type="primary">galE</name>
    <name evidence="15" type="ORF">FAK_31740</name>
</gene>
<evidence type="ECO:0000256" key="7">
    <source>
        <dbReference type="ARBA" id="ARBA00022793"/>
    </source>
</evidence>
<dbReference type="Gene3D" id="3.40.50.720">
    <property type="entry name" value="NAD(P)-binding Rossmann-like Domain"/>
    <property type="match status" value="1"/>
</dbReference>
<keyword evidence="11" id="KW-0333">Golgi apparatus</keyword>
<keyword evidence="13" id="KW-0456">Lyase</keyword>
<dbReference type="PANTHER" id="PTHR43078:SF6">
    <property type="entry name" value="UDP-GLUCURONIC ACID DECARBOXYLASE 1"/>
    <property type="match status" value="1"/>
</dbReference>
<dbReference type="AlphaFoldDB" id="A0AAU9F1K0"/>
<evidence type="ECO:0000256" key="2">
    <source>
        <dbReference type="ARBA" id="ARBA00004447"/>
    </source>
</evidence>
<comment type="subcellular location">
    <subcellularLocation>
        <location evidence="2">Golgi apparatus</location>
        <location evidence="2">Golgi stack membrane</location>
        <topology evidence="2">Single-pass type II membrane protein</topology>
    </subcellularLocation>
</comment>
<keyword evidence="6" id="KW-0812">Transmembrane</keyword>
<dbReference type="EC" id="4.1.1.35" evidence="5"/>
<accession>A0AAU9F1K0</accession>
<evidence type="ECO:0000256" key="8">
    <source>
        <dbReference type="ARBA" id="ARBA00022968"/>
    </source>
</evidence>
<evidence type="ECO:0000256" key="5">
    <source>
        <dbReference type="ARBA" id="ARBA00012290"/>
    </source>
</evidence>
<proteinExistence type="inferred from homology"/>
<protein>
    <recommendedName>
        <fullName evidence="5">UDP-glucuronate decarboxylase</fullName>
        <ecNumber evidence="5">4.1.1.35</ecNumber>
    </recommendedName>
</protein>
<dbReference type="KEGG" id="dmp:FAK_31740"/>
<sequence>MHVMVTGGAGFIGSHIVEFHLKKGDKVHVVDNLSTGVLDNIKPYLDSPDFHFTNDDILTMDHLARITTWADRIYHFAAIVGMFRVVKDPIGVLATNIAGTERLLRAIDDENWTPQVVMASTSEVYGHSPEPELAEDQVLHTPPSGKSLRWNYAISKLADEVLGLSYFQRKGIKIVVSRLFNTVGPRQTGKYGMVVPRFVSQAVNGEDLVIYGDGEQTRCFIDVRDTVRFLDLLGGNPQAHGEVVNVGYNREVTINQLAEMTLELAGSKSKIRHITYDEAYGPGFVDIARRRPDVTKLARLSGFTPQWSLEDTLGDLIERYRKINRR</sequence>
<evidence type="ECO:0000256" key="9">
    <source>
        <dbReference type="ARBA" id="ARBA00022989"/>
    </source>
</evidence>
<keyword evidence="10" id="KW-0520">NAD</keyword>
<keyword evidence="16" id="KW-1185">Reference proteome</keyword>
<evidence type="ECO:0000256" key="1">
    <source>
        <dbReference type="ARBA" id="ARBA00001911"/>
    </source>
</evidence>
<name>A0AAU9F1K0_9BACT</name>
<evidence type="ECO:0000256" key="3">
    <source>
        <dbReference type="ARBA" id="ARBA00005100"/>
    </source>
</evidence>
<dbReference type="SUPFAM" id="SSF51735">
    <property type="entry name" value="NAD(P)-binding Rossmann-fold domains"/>
    <property type="match status" value="1"/>
</dbReference>
<dbReference type="Proteomes" id="UP001366166">
    <property type="component" value="Chromosome"/>
</dbReference>
<evidence type="ECO:0000256" key="11">
    <source>
        <dbReference type="ARBA" id="ARBA00023034"/>
    </source>
</evidence>
<dbReference type="Pfam" id="PF16363">
    <property type="entry name" value="GDP_Man_Dehyd"/>
    <property type="match status" value="1"/>
</dbReference>
<keyword evidence="7" id="KW-0210">Decarboxylase</keyword>
<comment type="pathway">
    <text evidence="3">Nucleotide-sugar biosynthesis; UDP-alpha-D-xylose biosynthesis; UDP-alpha-D-xylose from UDP-alpha-D-glucuronate: step 1/1.</text>
</comment>
<dbReference type="GO" id="GO:0042732">
    <property type="term" value="P:D-xylose metabolic process"/>
    <property type="evidence" value="ECO:0007669"/>
    <property type="project" value="InterPro"/>
</dbReference>